<feature type="domain" description="FAD/NAD(P)-binding" evidence="9">
    <location>
        <begin position="4"/>
        <end position="333"/>
    </location>
</feature>
<dbReference type="GO" id="GO:0050660">
    <property type="term" value="F:flavin adenine dinucleotide binding"/>
    <property type="evidence" value="ECO:0007669"/>
    <property type="project" value="TreeGrafter"/>
</dbReference>
<dbReference type="InterPro" id="IPR036188">
    <property type="entry name" value="FAD/NAD-bd_sf"/>
</dbReference>
<dbReference type="InterPro" id="IPR001100">
    <property type="entry name" value="Pyr_nuc-diS_OxRdtase"/>
</dbReference>
<keyword evidence="3 7" id="KW-0274">FAD</keyword>
<dbReference type="AlphaFoldDB" id="A0A916NIT0"/>
<dbReference type="PANTHER" id="PTHR22912:SF151">
    <property type="entry name" value="DIHYDROLIPOYL DEHYDROGENASE, MITOCHONDRIAL"/>
    <property type="match status" value="1"/>
</dbReference>
<evidence type="ECO:0000256" key="6">
    <source>
        <dbReference type="PIRSR" id="PIRSR000350-2"/>
    </source>
</evidence>
<proteinExistence type="inferred from homology"/>
<dbReference type="InterPro" id="IPR050151">
    <property type="entry name" value="Class-I_Pyr_Nuc-Dis_Oxidored"/>
</dbReference>
<name>A0A916NIT0_9FLAO</name>
<dbReference type="SUPFAM" id="SSF51905">
    <property type="entry name" value="FAD/NAD(P)-binding domain"/>
    <property type="match status" value="1"/>
</dbReference>
<dbReference type="GO" id="GO:0045252">
    <property type="term" value="C:oxoglutarate dehydrogenase complex"/>
    <property type="evidence" value="ECO:0007669"/>
    <property type="project" value="TreeGrafter"/>
</dbReference>
<evidence type="ECO:0000256" key="3">
    <source>
        <dbReference type="ARBA" id="ARBA00022827"/>
    </source>
</evidence>
<dbReference type="PRINTS" id="PR00411">
    <property type="entry name" value="PNDRDTASEI"/>
</dbReference>
<feature type="binding site" evidence="7">
    <location>
        <position position="119"/>
    </location>
    <ligand>
        <name>FAD</name>
        <dbReference type="ChEBI" id="CHEBI:57692"/>
    </ligand>
</feature>
<sequence length="497" mass="55123">MEKYDLCVIGAGPAGYAAAMRAVDFGKTVCLIEKDKVGGAGLYNGALASKTMWEVSQRVYDVNESIVSVGRRKFELSWEEVQKTVSEALFDRKFQYSCHIKLLEAEAMNKILKYERGLGRFKSKHVIQIEKESGDVKEIYAENTIIATGSKPRKLPNCDVDEKIIMTSDGIHHIDDYPRSLVIVGAGVIGCEYATIFSNFGKTKVHLIDRADKILPFEDDDISDVVEKNLKEKGVVIHHNAQLERLDKKDGEVEYELSYPDGKREVIRVEKALLSIGRVLNVDGLNMENAGVEMSKRGRHIGDTDTQTNVPNIYAVGDASGRLALVNVGESEGRHAVERLFGGRTSPLSYDNVSTIMFVQPEVASVGLNEKQCAEQGLDIKVVKIDYSCIARAIAMRKTQGFFKIIVTNDDDMKILGMRAIGEHASSAIQAVALLIKMNKGIEELADMVHPHPSIIEGIQECLRMLLNKSVFKSSVFKDKLKCYSCVKGVCTPLQRL</sequence>
<dbReference type="EC" id="1.8.1.4" evidence="10"/>
<keyword evidence="7" id="KW-0547">Nucleotide-binding</keyword>
<evidence type="ECO:0000256" key="7">
    <source>
        <dbReference type="PIRSR" id="PIRSR000350-3"/>
    </source>
</evidence>
<dbReference type="Proteomes" id="UP000683507">
    <property type="component" value="Chromosome"/>
</dbReference>
<keyword evidence="5 7" id="KW-0520">NAD</keyword>
<protein>
    <submittedName>
        <fullName evidence="10">Dihydrolipoyl dehydrogenase</fullName>
        <ecNumber evidence="10">1.8.1.4</ecNumber>
    </submittedName>
</protein>
<evidence type="ECO:0000256" key="4">
    <source>
        <dbReference type="ARBA" id="ARBA00023002"/>
    </source>
</evidence>
<dbReference type="GO" id="GO:0004148">
    <property type="term" value="F:dihydrolipoyl dehydrogenase (NADH) activity"/>
    <property type="evidence" value="ECO:0007669"/>
    <property type="project" value="UniProtKB-EC"/>
</dbReference>
<feature type="binding site" evidence="7">
    <location>
        <begin position="148"/>
        <end position="150"/>
    </location>
    <ligand>
        <name>FAD</name>
        <dbReference type="ChEBI" id="CHEBI:57692"/>
    </ligand>
</feature>
<keyword evidence="11" id="KW-1185">Reference proteome</keyword>
<keyword evidence="4 10" id="KW-0560">Oxidoreductase</keyword>
<feature type="active site" description="Proton acceptor" evidence="6">
    <location>
        <position position="452"/>
    </location>
</feature>
<evidence type="ECO:0000313" key="11">
    <source>
        <dbReference type="Proteomes" id="UP000683507"/>
    </source>
</evidence>
<dbReference type="RefSeq" id="WP_258542794.1">
    <property type="nucleotide sequence ID" value="NZ_OU015584.1"/>
</dbReference>
<gene>
    <name evidence="10" type="primary">pdhD</name>
    <name evidence="10" type="ORF">CRYO30217_02575</name>
</gene>
<dbReference type="Gene3D" id="3.30.390.30">
    <property type="match status" value="1"/>
</dbReference>
<dbReference type="PRINTS" id="PR00368">
    <property type="entry name" value="FADPNR"/>
</dbReference>
<feature type="binding site" evidence="7">
    <location>
        <position position="318"/>
    </location>
    <ligand>
        <name>FAD</name>
        <dbReference type="ChEBI" id="CHEBI:57692"/>
    </ligand>
</feature>
<dbReference type="SUPFAM" id="SSF55424">
    <property type="entry name" value="FAD/NAD-linked reductases, dimerisation (C-terminal) domain"/>
    <property type="match status" value="1"/>
</dbReference>
<dbReference type="KEGG" id="ptan:CRYO30217_02575"/>
<accession>A0A916NIT0</accession>
<evidence type="ECO:0000256" key="2">
    <source>
        <dbReference type="ARBA" id="ARBA00022630"/>
    </source>
</evidence>
<feature type="binding site" evidence="7">
    <location>
        <position position="277"/>
    </location>
    <ligand>
        <name>NAD(+)</name>
        <dbReference type="ChEBI" id="CHEBI:57540"/>
    </ligand>
</feature>
<keyword evidence="2" id="KW-0285">Flavoprotein</keyword>
<evidence type="ECO:0000313" key="10">
    <source>
        <dbReference type="EMBL" id="CAG5084821.1"/>
    </source>
</evidence>
<feature type="domain" description="Pyridine nucleotide-disulphide oxidoreductase dimerisation" evidence="8">
    <location>
        <begin position="353"/>
        <end position="461"/>
    </location>
</feature>
<evidence type="ECO:0000256" key="5">
    <source>
        <dbReference type="ARBA" id="ARBA00023027"/>
    </source>
</evidence>
<organism evidence="10 11">
    <name type="scientific">Parvicella tangerina</name>
    <dbReference type="NCBI Taxonomy" id="2829795"/>
    <lineage>
        <taxon>Bacteria</taxon>
        <taxon>Pseudomonadati</taxon>
        <taxon>Bacteroidota</taxon>
        <taxon>Flavobacteriia</taxon>
        <taxon>Flavobacteriales</taxon>
        <taxon>Parvicellaceae</taxon>
        <taxon>Parvicella</taxon>
    </lineage>
</organism>
<dbReference type="Gene3D" id="3.50.50.60">
    <property type="entry name" value="FAD/NAD(P)-binding domain"/>
    <property type="match status" value="2"/>
</dbReference>
<comment type="similarity">
    <text evidence="1">Belongs to the class-I pyridine nucleotide-disulfide oxidoreductase family.</text>
</comment>
<dbReference type="FunFam" id="3.30.390.30:FF:000001">
    <property type="entry name" value="Dihydrolipoyl dehydrogenase"/>
    <property type="match status" value="1"/>
</dbReference>
<dbReference type="InterPro" id="IPR023753">
    <property type="entry name" value="FAD/NAD-binding_dom"/>
</dbReference>
<reference evidence="10" key="1">
    <citation type="submission" date="2021-04" db="EMBL/GenBank/DDBJ databases">
        <authorList>
            <person name="Rodrigo-Torres L."/>
            <person name="Arahal R. D."/>
            <person name="Lucena T."/>
        </authorList>
    </citation>
    <scope>NUCLEOTIDE SEQUENCE</scope>
    <source>
        <strain evidence="10">AS29M-1</strain>
    </source>
</reference>
<dbReference type="PANTHER" id="PTHR22912">
    <property type="entry name" value="DISULFIDE OXIDOREDUCTASE"/>
    <property type="match status" value="1"/>
</dbReference>
<dbReference type="InterPro" id="IPR016156">
    <property type="entry name" value="FAD/NAD-linked_Rdtase_dimer_sf"/>
</dbReference>
<dbReference type="InterPro" id="IPR004099">
    <property type="entry name" value="Pyr_nucl-diS_OxRdtase_dimer"/>
</dbReference>
<evidence type="ECO:0000259" key="9">
    <source>
        <dbReference type="Pfam" id="PF07992"/>
    </source>
</evidence>
<dbReference type="Pfam" id="PF02852">
    <property type="entry name" value="Pyr_redox_dim"/>
    <property type="match status" value="1"/>
</dbReference>
<comment type="cofactor">
    <cofactor evidence="7">
        <name>FAD</name>
        <dbReference type="ChEBI" id="CHEBI:57692"/>
    </cofactor>
    <text evidence="7">Binds 1 FAD per subunit.</text>
</comment>
<dbReference type="GO" id="GO:0006103">
    <property type="term" value="P:2-oxoglutarate metabolic process"/>
    <property type="evidence" value="ECO:0007669"/>
    <property type="project" value="TreeGrafter"/>
</dbReference>
<dbReference type="EMBL" id="OU015584">
    <property type="protein sequence ID" value="CAG5084821.1"/>
    <property type="molecule type" value="Genomic_DNA"/>
</dbReference>
<feature type="binding site" evidence="7">
    <location>
        <position position="50"/>
    </location>
    <ligand>
        <name>FAD</name>
        <dbReference type="ChEBI" id="CHEBI:57692"/>
    </ligand>
</feature>
<evidence type="ECO:0000259" key="8">
    <source>
        <dbReference type="Pfam" id="PF02852"/>
    </source>
</evidence>
<evidence type="ECO:0000256" key="1">
    <source>
        <dbReference type="ARBA" id="ARBA00007532"/>
    </source>
</evidence>
<dbReference type="Pfam" id="PF07992">
    <property type="entry name" value="Pyr_redox_2"/>
    <property type="match status" value="1"/>
</dbReference>
<dbReference type="PIRSF" id="PIRSF000350">
    <property type="entry name" value="Mercury_reductase_MerA"/>
    <property type="match status" value="1"/>
</dbReference>
<feature type="binding site" evidence="7">
    <location>
        <begin position="185"/>
        <end position="192"/>
    </location>
    <ligand>
        <name>NAD(+)</name>
        <dbReference type="ChEBI" id="CHEBI:57540"/>
    </ligand>
</feature>